<evidence type="ECO:0000313" key="12">
    <source>
        <dbReference type="EMBL" id="EGS17973.1"/>
    </source>
</evidence>
<name>G0SEV7_CHATD</name>
<dbReference type="InterPro" id="IPR021665">
    <property type="entry name" value="Mediator_Med16_N"/>
</dbReference>
<dbReference type="HOGENOM" id="CLU_007624_1_0_1"/>
<dbReference type="Proteomes" id="UP000008066">
    <property type="component" value="Unassembled WGS sequence"/>
</dbReference>
<comment type="function">
    <text evidence="9">Component of the Mediator complex, a coactivator involved in the regulated transcription of nearly all RNA polymerase II-dependent genes. Mediator functions as a bridge to convey information from gene-specific regulatory proteins to the basal RNA polymerase II transcription machinery. Mediator is recruited to promoters by direct interactions with regulatory proteins and serves as a scaffold for the assembly of a functional preinitiation complex with RNA polymerase II and the general transcription factors.</text>
</comment>
<evidence type="ECO:0000256" key="10">
    <source>
        <dbReference type="SAM" id="MobiDB-lite"/>
    </source>
</evidence>
<dbReference type="SUPFAM" id="SSF50978">
    <property type="entry name" value="WD40 repeat-like"/>
    <property type="match status" value="1"/>
</dbReference>
<evidence type="ECO:0000256" key="3">
    <source>
        <dbReference type="ARBA" id="ARBA00019614"/>
    </source>
</evidence>
<keyword evidence="7 9" id="KW-0539">Nucleus</keyword>
<dbReference type="GO" id="GO:0016592">
    <property type="term" value="C:mediator complex"/>
    <property type="evidence" value="ECO:0007669"/>
    <property type="project" value="InterPro"/>
</dbReference>
<reference evidence="14" key="2">
    <citation type="journal article" date="2021" name="Mol. Cell">
        <title>Mediator structure and conformation change.</title>
        <authorList>
            <person name="Zhang H."/>
            <person name="Chen D.H."/>
            <person name="Mattoo R.U.H."/>
            <person name="Bushnell D.A."/>
            <person name="Wang Y."/>
            <person name="Yuan C."/>
            <person name="Wang L."/>
            <person name="Wang C."/>
            <person name="Davis R.E."/>
            <person name="Nie Y."/>
            <person name="Kornberg R.D."/>
        </authorList>
    </citation>
    <scope>STRUCTURE BY ELECTRON MICROSCOPY (3.58 ANGSTROMS)</scope>
</reference>
<feature type="domain" description="Mediator complex subunit Med16 N-terminal" evidence="11">
    <location>
        <begin position="204"/>
        <end position="519"/>
    </location>
</feature>
<dbReference type="EMDB" id="EMD-22397"/>
<sequence>MALLMEGGDPMSVDGSSTMPAHMRVMPDMGITGAPMTLDDVDLFGDAVMNNALDALPPAPGHPPPSRALQRRIAELRARGCCQGIAWSRQGTIASISADGMSIELRFLRTNPENGDWELTDAALSLSVALVPASSPSATSSSGSGTSNTTVISAGAPFVHLAWAPSVHTSSFELAAIDALGRITIFLFTQNINKPYLSRKWDTDPVDDLHAVVGCYWLPLPFNVSYVANWVQTDYRYEPILSPAWGPIHPNHTKSALVCVTTNGLLKMLFPQNNNRIEETSIELESVTASDDLITHAAIGADRNTLLIALAMGSKQLRVVRVGIQWGLPQVDKQQMPPSVPLRPSLRESRVAVTTLLDPEQQQSDGDAPIAQLTHLEILPSPLGETPQTVLPPVILAVRSYLPQEGSLYAAHQEPFTVIDRWELFTDQPKAFHPAFEQLGAKNSASSQPSAMQTLRKLDPVVIPGKVVVTVNTLQFGRVVCFGFSDGTLQYRDRFTMNEVYTEQATTNITSPLQVGFQWETEGPCLQMAFAPTNCSFVQVSEDGSVKWVKLRYPVDDPNMTLQGPKLKAVAASLAVASVGANIAGPNIHNHCDDVMAIARPLAKKFKDFPTAWVREFVTMFKITVDYSEEAHHDQLMRNSLLQFCLSILNHFGFNGDFQPRTFSGKFANLALAVRNIVVLITIASNAPNTIKEKLSPLDEPEVVDALASCAKWGFDLLAWLTDRLLALSTDQTIKAMLADQKRFPDLARYLHSKNDVSLHLLLCSSTRGLLSAVCRRLQVVESLAHRATVYYESRYAVDPAAAAQKTLPPLYHAYVKMQRVVTASLVKASDFDKLLTALSRDIQTAYIQTFSGVATQIRQHASGSGGQPLTEQQQQQCNEQFIKKAQSHVELDMLLGQNPPPGFREVLACFFGNIFPAFRATVDPRSVFFADWSLLEEIVAEDERTLKRRREGGGRYVDVFKRVELCGRGQVLPRGRIVASVKTERAEAVPMVPSQSQSSHQAASQAQGQQSQQQQGATPAPNATPSVPISQLNPPTGPTQPPNSSGNTANANPNTGTNANTLGGSVPGLQGFVPVTANLAVNASQWRRCVRCAAVMEDVWGQRPGFTFVLTQQRRCACGGGWGLVPRGD</sequence>
<evidence type="ECO:0000256" key="9">
    <source>
        <dbReference type="RuleBase" id="RU364149"/>
    </source>
</evidence>
<dbReference type="OrthoDB" id="4139168at2759"/>
<comment type="subcellular location">
    <subcellularLocation>
        <location evidence="1 9">Nucleus</location>
    </subcellularLocation>
</comment>
<feature type="region of interest" description="Disordered" evidence="10">
    <location>
        <begin position="989"/>
        <end position="1064"/>
    </location>
</feature>
<keyword evidence="14" id="KW-0002">3D-structure</keyword>
<comment type="similarity">
    <text evidence="2 9">Belongs to the Mediator complex subunit 16 family.</text>
</comment>
<organism evidence="13">
    <name type="scientific">Chaetomium thermophilum (strain DSM 1495 / CBS 144.50 / IMI 039719)</name>
    <name type="common">Thermochaetoides thermophila</name>
    <dbReference type="NCBI Taxonomy" id="759272"/>
    <lineage>
        <taxon>Eukaryota</taxon>
        <taxon>Fungi</taxon>
        <taxon>Dikarya</taxon>
        <taxon>Ascomycota</taxon>
        <taxon>Pezizomycotina</taxon>
        <taxon>Sordariomycetes</taxon>
        <taxon>Sordariomycetidae</taxon>
        <taxon>Sordariales</taxon>
        <taxon>Chaetomiaceae</taxon>
        <taxon>Thermochaetoides</taxon>
    </lineage>
</organism>
<protein>
    <recommendedName>
        <fullName evidence="3 9">Mediator of RNA polymerase II transcription subunit 16</fullName>
    </recommendedName>
    <alternativeName>
        <fullName evidence="8 9">Mediator complex subunit 16</fullName>
    </alternativeName>
</protein>
<proteinExistence type="evidence at protein level"/>
<dbReference type="PDB" id="7JMN">
    <property type="method" value="EM"/>
    <property type="resolution" value="3.58 A"/>
    <property type="chains" value="P=1-1130"/>
</dbReference>
<dbReference type="PANTHER" id="PTHR13224">
    <property type="entry name" value="THYROID HORMONE RECEPTOR-ASSOCIATED PROTEIN-RELATED"/>
    <property type="match status" value="1"/>
</dbReference>
<feature type="compositionally biased region" description="Low complexity" evidence="10">
    <location>
        <begin position="1043"/>
        <end position="1064"/>
    </location>
</feature>
<dbReference type="PANTHER" id="PTHR13224:SF6">
    <property type="entry name" value="MEDIATOR OF RNA POLYMERASE II TRANSCRIPTION SUBUNIT 16"/>
    <property type="match status" value="1"/>
</dbReference>
<dbReference type="KEGG" id="cthr:CTHT_0059860"/>
<evidence type="ECO:0000256" key="7">
    <source>
        <dbReference type="ARBA" id="ARBA00023242"/>
    </source>
</evidence>
<evidence type="ECO:0000313" key="13">
    <source>
        <dbReference type="Proteomes" id="UP000008066"/>
    </source>
</evidence>
<keyword evidence="4 9" id="KW-0805">Transcription regulation</keyword>
<dbReference type="GO" id="GO:0045893">
    <property type="term" value="P:positive regulation of DNA-templated transcription"/>
    <property type="evidence" value="ECO:0007669"/>
    <property type="project" value="TreeGrafter"/>
</dbReference>
<evidence type="ECO:0000256" key="4">
    <source>
        <dbReference type="ARBA" id="ARBA00023015"/>
    </source>
</evidence>
<dbReference type="AlphaFoldDB" id="G0SEV7"/>
<keyword evidence="5 9" id="KW-0010">Activator</keyword>
<dbReference type="eggNOG" id="ENOG502QQU3">
    <property type="taxonomic scope" value="Eukaryota"/>
</dbReference>
<dbReference type="EMBL" id="GL988046">
    <property type="protein sequence ID" value="EGS17973.1"/>
    <property type="molecule type" value="Genomic_DNA"/>
</dbReference>
<dbReference type="SMR" id="G0SEV7"/>
<evidence type="ECO:0000256" key="5">
    <source>
        <dbReference type="ARBA" id="ARBA00023159"/>
    </source>
</evidence>
<evidence type="ECO:0000259" key="11">
    <source>
        <dbReference type="Pfam" id="PF11635"/>
    </source>
</evidence>
<reference evidence="12 13" key="1">
    <citation type="journal article" date="2011" name="Cell">
        <title>Insight into structure and assembly of the nuclear pore complex by utilizing the genome of a eukaryotic thermophile.</title>
        <authorList>
            <person name="Amlacher S."/>
            <person name="Sarges P."/>
            <person name="Flemming D."/>
            <person name="van Noort V."/>
            <person name="Kunze R."/>
            <person name="Devos D.P."/>
            <person name="Arumugam M."/>
            <person name="Bork P."/>
            <person name="Hurt E."/>
        </authorList>
    </citation>
    <scope>NUCLEOTIDE SEQUENCE [LARGE SCALE GENOMIC DNA]</scope>
    <source>
        <strain evidence="13">DSM 1495 / CBS 144.50 / IMI 039719</strain>
    </source>
</reference>
<dbReference type="STRING" id="759272.G0SEV7"/>
<gene>
    <name evidence="9" type="primary">MED16</name>
    <name evidence="12" type="ORF">CTHT_0059860</name>
</gene>
<dbReference type="InterPro" id="IPR036322">
    <property type="entry name" value="WD40_repeat_dom_sf"/>
</dbReference>
<keyword evidence="6 9" id="KW-0804">Transcription</keyword>
<dbReference type="Pfam" id="PF11635">
    <property type="entry name" value="Med16_N"/>
    <property type="match status" value="1"/>
</dbReference>
<dbReference type="GeneID" id="18260024"/>
<accession>G0SEV7</accession>
<keyword evidence="13" id="KW-1185">Reference proteome</keyword>
<comment type="subunit">
    <text evidence="9">Component of the Mediator complex.</text>
</comment>
<evidence type="ECO:0000256" key="6">
    <source>
        <dbReference type="ARBA" id="ARBA00023163"/>
    </source>
</evidence>
<feature type="compositionally biased region" description="Low complexity" evidence="10">
    <location>
        <begin position="995"/>
        <end position="1018"/>
    </location>
</feature>
<evidence type="ECO:0000256" key="8">
    <source>
        <dbReference type="ARBA" id="ARBA00032015"/>
    </source>
</evidence>
<feature type="compositionally biased region" description="Polar residues" evidence="10">
    <location>
        <begin position="1022"/>
        <end position="1035"/>
    </location>
</feature>
<dbReference type="InterPro" id="IPR048338">
    <property type="entry name" value="Mediator_Med16"/>
</dbReference>
<evidence type="ECO:0000256" key="1">
    <source>
        <dbReference type="ARBA" id="ARBA00004123"/>
    </source>
</evidence>
<evidence type="ECO:0000256" key="2">
    <source>
        <dbReference type="ARBA" id="ARBA00006543"/>
    </source>
</evidence>
<evidence type="ECO:0007829" key="14">
    <source>
        <dbReference type="PDB" id="7JMN"/>
    </source>
</evidence>
<dbReference type="RefSeq" id="XP_006696304.1">
    <property type="nucleotide sequence ID" value="XM_006696241.1"/>
</dbReference>